<keyword evidence="2" id="KW-1185">Reference proteome</keyword>
<comment type="caution">
    <text evidence="1">The sequence shown here is derived from an EMBL/GenBank/DDBJ whole genome shotgun (WGS) entry which is preliminary data.</text>
</comment>
<dbReference type="EMBL" id="JAAOIW010000008">
    <property type="protein sequence ID" value="NHN32434.1"/>
    <property type="molecule type" value="Genomic_DNA"/>
</dbReference>
<organism evidence="1 2">
    <name type="scientific">Paenibacillus agricola</name>
    <dbReference type="NCBI Taxonomy" id="2716264"/>
    <lineage>
        <taxon>Bacteria</taxon>
        <taxon>Bacillati</taxon>
        <taxon>Bacillota</taxon>
        <taxon>Bacilli</taxon>
        <taxon>Bacillales</taxon>
        <taxon>Paenibacillaceae</taxon>
        <taxon>Paenibacillus</taxon>
    </lineage>
</organism>
<evidence type="ECO:0000313" key="1">
    <source>
        <dbReference type="EMBL" id="NHN32434.1"/>
    </source>
</evidence>
<sequence length="38" mass="4355">MKKTAALSKCFIRTGENVVFSNIIVQAGYFNYQHCDTR</sequence>
<accession>A0ABX0JB27</accession>
<gene>
    <name evidence="1" type="ORF">G9U52_21565</name>
</gene>
<proteinExistence type="predicted"/>
<dbReference type="Proteomes" id="UP001165962">
    <property type="component" value="Unassembled WGS sequence"/>
</dbReference>
<evidence type="ECO:0000313" key="2">
    <source>
        <dbReference type="Proteomes" id="UP001165962"/>
    </source>
</evidence>
<name>A0ABX0JB27_9BACL</name>
<protein>
    <submittedName>
        <fullName evidence="1">Uncharacterized protein</fullName>
    </submittedName>
</protein>
<reference evidence="1" key="1">
    <citation type="submission" date="2020-03" db="EMBL/GenBank/DDBJ databases">
        <title>Draft sequencing of Paenibacilllus sp. S3N08.</title>
        <authorList>
            <person name="Kim D.-U."/>
        </authorList>
    </citation>
    <scope>NUCLEOTIDE SEQUENCE</scope>
    <source>
        <strain evidence="1">S3N08</strain>
    </source>
</reference>